<organism evidence="2 3">
    <name type="scientific">Glossina austeni</name>
    <name type="common">Savannah tsetse fly</name>
    <dbReference type="NCBI Taxonomy" id="7395"/>
    <lineage>
        <taxon>Eukaryota</taxon>
        <taxon>Metazoa</taxon>
        <taxon>Ecdysozoa</taxon>
        <taxon>Arthropoda</taxon>
        <taxon>Hexapoda</taxon>
        <taxon>Insecta</taxon>
        <taxon>Pterygota</taxon>
        <taxon>Neoptera</taxon>
        <taxon>Endopterygota</taxon>
        <taxon>Diptera</taxon>
        <taxon>Brachycera</taxon>
        <taxon>Muscomorpha</taxon>
        <taxon>Hippoboscoidea</taxon>
        <taxon>Glossinidae</taxon>
        <taxon>Glossina</taxon>
    </lineage>
</organism>
<dbReference type="Proteomes" id="UP000078200">
    <property type="component" value="Unassembled WGS sequence"/>
</dbReference>
<accession>A0A1A9VHK8</accession>
<dbReference type="EnsemblMetazoa" id="GAUT037651-RA">
    <property type="protein sequence ID" value="GAUT037651-PA"/>
    <property type="gene ID" value="GAUT037651"/>
</dbReference>
<dbReference type="AlphaFoldDB" id="A0A1A9VHK8"/>
<protein>
    <submittedName>
        <fullName evidence="2">Uncharacterized protein</fullName>
    </submittedName>
</protein>
<evidence type="ECO:0000256" key="1">
    <source>
        <dbReference type="SAM" id="SignalP"/>
    </source>
</evidence>
<evidence type="ECO:0000313" key="2">
    <source>
        <dbReference type="EnsemblMetazoa" id="GAUT037651-PA"/>
    </source>
</evidence>
<sequence length="153" mass="16509">MSKLSLLAIVLVMIVKGNAKAAATKASITLANDSGDSLALSRNAAAILYIRKNNQHTEQHELNKRETMKEGAEEGTLHTNTEAEVILETVPNKVGKEMTNNGNVSNSTTTFKTTEALKEAEEVLREKVAEIEAEPVILSARQDASSMSSITKI</sequence>
<keyword evidence="1" id="KW-0732">Signal</keyword>
<proteinExistence type="predicted"/>
<name>A0A1A9VHK8_GLOAU</name>
<keyword evidence="3" id="KW-1185">Reference proteome</keyword>
<feature type="chain" id="PRO_5008399389" evidence="1">
    <location>
        <begin position="20"/>
        <end position="153"/>
    </location>
</feature>
<reference evidence="2" key="1">
    <citation type="submission" date="2020-05" db="UniProtKB">
        <authorList>
            <consortium name="EnsemblMetazoa"/>
        </authorList>
    </citation>
    <scope>IDENTIFICATION</scope>
    <source>
        <strain evidence="2">TTRI</strain>
    </source>
</reference>
<evidence type="ECO:0000313" key="3">
    <source>
        <dbReference type="Proteomes" id="UP000078200"/>
    </source>
</evidence>
<feature type="signal peptide" evidence="1">
    <location>
        <begin position="1"/>
        <end position="19"/>
    </location>
</feature>
<dbReference type="VEuPathDB" id="VectorBase:GAUT037651"/>